<protein>
    <submittedName>
        <fullName evidence="8">ThiF family adenylyltransferase</fullName>
    </submittedName>
</protein>
<dbReference type="PANTHER" id="PTHR43267">
    <property type="entry name" value="TRNA THREONYLCARBAMOYLADENOSINE DEHYDRATASE"/>
    <property type="match status" value="1"/>
</dbReference>
<organism evidence="8 9">
    <name type="scientific">Hymenobacter segetis</name>
    <dbReference type="NCBI Taxonomy" id="2025509"/>
    <lineage>
        <taxon>Bacteria</taxon>
        <taxon>Pseudomonadati</taxon>
        <taxon>Bacteroidota</taxon>
        <taxon>Cytophagia</taxon>
        <taxon>Cytophagales</taxon>
        <taxon>Hymenobacteraceae</taxon>
        <taxon>Hymenobacter</taxon>
    </lineage>
</organism>
<dbReference type="Gene3D" id="3.40.50.720">
    <property type="entry name" value="NAD(P)-binding Rossmann-like Domain"/>
    <property type="match status" value="1"/>
</dbReference>
<keyword evidence="8" id="KW-0548">Nucleotidyltransferase</keyword>
<reference evidence="8 9" key="1">
    <citation type="journal article" date="2018" name="Arch. Microbiol.">
        <title>Hymenobacter segetis sp. nov., isolated from soil.</title>
        <authorList>
            <person name="Ten L.N."/>
            <person name="Lim S.J."/>
            <person name="Kim B.O."/>
            <person name="Kang I.K."/>
            <person name="Jung H.Y."/>
        </authorList>
    </citation>
    <scope>NUCLEOTIDE SEQUENCE [LARGE SCALE GENOMIC DNA]</scope>
    <source>
        <strain evidence="8 9">S7-3-11</strain>
    </source>
</reference>
<dbReference type="SUPFAM" id="SSF102712">
    <property type="entry name" value="JAB1/MPN domain"/>
    <property type="match status" value="1"/>
</dbReference>
<dbReference type="Pfam" id="PF14464">
    <property type="entry name" value="Prok-JAB"/>
    <property type="match status" value="1"/>
</dbReference>
<accession>A0ABU9LVT9</accession>
<dbReference type="Proteomes" id="UP001479606">
    <property type="component" value="Unassembled WGS sequence"/>
</dbReference>
<dbReference type="InterPro" id="IPR035985">
    <property type="entry name" value="Ubiquitin-activating_enz"/>
</dbReference>
<name>A0ABU9LVT9_9BACT</name>
<dbReference type="InterPro" id="IPR045886">
    <property type="entry name" value="ThiF/MoeB/HesA"/>
</dbReference>
<evidence type="ECO:0000313" key="8">
    <source>
        <dbReference type="EMBL" id="MEL5994175.1"/>
    </source>
</evidence>
<dbReference type="EMBL" id="JBCEVZ010000014">
    <property type="protein sequence ID" value="MEL5994175.1"/>
    <property type="molecule type" value="Genomic_DNA"/>
</dbReference>
<dbReference type="InterPro" id="IPR000594">
    <property type="entry name" value="ThiF_NAD_FAD-bd"/>
</dbReference>
<dbReference type="Pfam" id="PF00899">
    <property type="entry name" value="ThiF"/>
    <property type="match status" value="1"/>
</dbReference>
<dbReference type="Gene3D" id="3.40.140.10">
    <property type="entry name" value="Cytidine Deaminase, domain 2"/>
    <property type="match status" value="1"/>
</dbReference>
<evidence type="ECO:0000256" key="4">
    <source>
        <dbReference type="ARBA" id="ARBA00022833"/>
    </source>
</evidence>
<keyword evidence="4" id="KW-0862">Zinc</keyword>
<comment type="caution">
    <text evidence="8">The sequence shown here is derived from an EMBL/GenBank/DDBJ whole genome shotgun (WGS) entry which is preliminary data.</text>
</comment>
<dbReference type="InterPro" id="IPR028090">
    <property type="entry name" value="JAB_dom_prok"/>
</dbReference>
<feature type="domain" description="THIF-type NAD/FAD binding fold" evidence="6">
    <location>
        <begin position="364"/>
        <end position="527"/>
    </location>
</feature>
<keyword evidence="8" id="KW-0808">Transferase</keyword>
<evidence type="ECO:0000256" key="1">
    <source>
        <dbReference type="ARBA" id="ARBA00022670"/>
    </source>
</evidence>
<sequence length="782" mass="87476">MSKWFERHPDILYAEADQLASTSSYEQQHHELGNLFVSAGNILVRANGRVERFPVAIVYAEATPYDLPKVFLLDQPLTESDVKILARLTCDAVAQVLQQKARFYFKRHQNPDGSLCLLEQDNLDRHGAEFYDARSIIRRVQQWLTAQLLGRPMPESQEVELYAHYPHRLPVHILLTAAFYIAGASRGHFYLLPVPLYTAQQDHQLYIGAGLVSDSAPTDETINWPHMPEGLRTPQQLTRQPGKLRQALKDNKLVEGYWWSLPGEPPVFADGVVLLQYLTDNLPEGGQPAELLWKPLKDRRDYIFVGLCFPNRHAQPEWLLLTLERTGNQFKADYARRNVPELLRNYRLASCYSEAFRDQDYHLRNSGRVSYEAVRGQAVTVVGCGALGSEIADSLGKAGVGHLKLVDNQTQYPHNSIRHLAGLHLATLPKAVAVAQVVADHNPFVKLDVAVEDILRGEFAHYMLPAGIGICSIAEDNTEAYLNEQAIAHQRTMFYARALRGGKAARIFRIIPGVDACFHCLTLYRREQHEDFVDVPEDTALPTLRNECNNPIRPASAADLKLISALTSRLLLDYLQSLTPTAPNHWVWATEPISGLPEQAGVPFSLHTRSLLPHPDCPYCQALHRMRVLIEPAALDFMRQLTLATPGVETGGILIGKISAGLVHVQYASPPGPGAVRTPMRFERDVESCQQFLNGYAAQGLLYLGEWHSHPDENNNPSTTDLTSLARIAQQPQYLTTKPIMLIFTRSGQVACTVHPVSATYYLCTLETLATTVENTNQPPVD</sequence>
<keyword evidence="9" id="KW-1185">Reference proteome</keyword>
<keyword evidence="5" id="KW-0482">Metalloprotease</keyword>
<gene>
    <name evidence="8" type="ORF">AAFH49_08145</name>
</gene>
<evidence type="ECO:0000256" key="2">
    <source>
        <dbReference type="ARBA" id="ARBA00022723"/>
    </source>
</evidence>
<evidence type="ECO:0000259" key="6">
    <source>
        <dbReference type="Pfam" id="PF00899"/>
    </source>
</evidence>
<evidence type="ECO:0000256" key="5">
    <source>
        <dbReference type="ARBA" id="ARBA00023049"/>
    </source>
</evidence>
<dbReference type="GO" id="GO:0016779">
    <property type="term" value="F:nucleotidyltransferase activity"/>
    <property type="evidence" value="ECO:0007669"/>
    <property type="project" value="UniProtKB-KW"/>
</dbReference>
<feature type="domain" description="JAB" evidence="7">
    <location>
        <begin position="635"/>
        <end position="746"/>
    </location>
</feature>
<evidence type="ECO:0000259" key="7">
    <source>
        <dbReference type="Pfam" id="PF14464"/>
    </source>
</evidence>
<keyword evidence="1" id="KW-0645">Protease</keyword>
<evidence type="ECO:0000313" key="9">
    <source>
        <dbReference type="Proteomes" id="UP001479606"/>
    </source>
</evidence>
<keyword evidence="2" id="KW-0479">Metal-binding</keyword>
<evidence type="ECO:0000256" key="3">
    <source>
        <dbReference type="ARBA" id="ARBA00022801"/>
    </source>
</evidence>
<dbReference type="SUPFAM" id="SSF69572">
    <property type="entry name" value="Activating enzymes of the ubiquitin-like proteins"/>
    <property type="match status" value="1"/>
</dbReference>
<dbReference type="PANTHER" id="PTHR43267:SF1">
    <property type="entry name" value="TRNA THREONYLCARBAMOYLADENOSINE DEHYDRATASE"/>
    <property type="match status" value="1"/>
</dbReference>
<keyword evidence="3" id="KW-0378">Hydrolase</keyword>
<dbReference type="RefSeq" id="WP_342297204.1">
    <property type="nucleotide sequence ID" value="NZ_JBCEVZ010000014.1"/>
</dbReference>
<proteinExistence type="predicted"/>